<feature type="compositionally biased region" description="Polar residues" evidence="1">
    <location>
        <begin position="458"/>
        <end position="468"/>
    </location>
</feature>
<protein>
    <recommendedName>
        <fullName evidence="4">YD repeat-containing protein</fullName>
    </recommendedName>
</protein>
<comment type="caution">
    <text evidence="2">The sequence shown here is derived from an EMBL/GenBank/DDBJ whole genome shotgun (WGS) entry which is preliminary data.</text>
</comment>
<gene>
    <name evidence="2" type="ORF">E7203_12995</name>
</gene>
<organism evidence="2 3">
    <name type="scientific">Selenomonas ruminantium</name>
    <dbReference type="NCBI Taxonomy" id="971"/>
    <lineage>
        <taxon>Bacteria</taxon>
        <taxon>Bacillati</taxon>
        <taxon>Bacillota</taxon>
        <taxon>Negativicutes</taxon>
        <taxon>Selenomonadales</taxon>
        <taxon>Selenomonadaceae</taxon>
        <taxon>Selenomonas</taxon>
    </lineage>
</organism>
<evidence type="ECO:0008006" key="4">
    <source>
        <dbReference type="Google" id="ProtNLM"/>
    </source>
</evidence>
<evidence type="ECO:0000313" key="3">
    <source>
        <dbReference type="Proteomes" id="UP000772151"/>
    </source>
</evidence>
<name>A0A927ZWB6_SELRU</name>
<reference evidence="2" key="1">
    <citation type="submission" date="2019-04" db="EMBL/GenBank/DDBJ databases">
        <title>Evolution of Biomass-Degrading Anaerobic Consortia Revealed by Metagenomics.</title>
        <authorList>
            <person name="Peng X."/>
        </authorList>
    </citation>
    <scope>NUCLEOTIDE SEQUENCE</scope>
    <source>
        <strain evidence="2">SIG242</strain>
    </source>
</reference>
<feature type="region of interest" description="Disordered" evidence="1">
    <location>
        <begin position="440"/>
        <end position="468"/>
    </location>
</feature>
<dbReference type="AlphaFoldDB" id="A0A927ZWB6"/>
<accession>A0A927ZWB6</accession>
<dbReference type="Proteomes" id="UP000772151">
    <property type="component" value="Unassembled WGS sequence"/>
</dbReference>
<sequence>MVMLVVSGCGKSGINESGISENTAKYVELTQPGYYKGCIMQPDGKFFVREKVADEKADTSGLVYKVEMNDKNKPAKISTMYGGTVISHNWQDTKGQSFNISSVTMEYQDGYVKYNFRNTRAASKPGYYGAYAIRYKIDDNNRAKVAYFYNKEGEQAATSLGYAQMIFSYQDNGQLAKVGYAGIDGNRVTTVKKEYETRFSYDKAHVLPVSITNYGKDESMMVDSSTIAKITYDYDAEDRVVEIRHYGADENLKEKKTSYFVPRTIMQNTISAGAITKYSYEGHNRAPSRISFLGKDEQPVGVKSWGNIATLVMKYNDLGNMIELASMGPDDSPVALDTKLLGDNIVKLACSYDDKGNLSRMAFYGRDDTLVLADKLKAAESKFKHDEKRRETEKAYFGTGEEPVNITLNGHTYHRVVKEYNDDDEVIALVYYDMSDNEVARDNPKEQKKAQQEDVVQPPTSTENTSYSSIGSTAVGLGAVSVGSSYESVKSKLGGEIKSFSIDNDGYTHHYFRDVEVLVSKDKIVAVFSNSSHVATKGNVRQGDSLKKVLDAYGKPYAQSTYGGLELYEYKVNSPQGDSCLLRFAIKSGIVDYISIRIV</sequence>
<dbReference type="EMBL" id="SVCA01000016">
    <property type="protein sequence ID" value="MBE6086340.1"/>
    <property type="molecule type" value="Genomic_DNA"/>
</dbReference>
<proteinExistence type="predicted"/>
<evidence type="ECO:0000256" key="1">
    <source>
        <dbReference type="SAM" id="MobiDB-lite"/>
    </source>
</evidence>
<feature type="compositionally biased region" description="Basic and acidic residues" evidence="1">
    <location>
        <begin position="440"/>
        <end position="452"/>
    </location>
</feature>
<evidence type="ECO:0000313" key="2">
    <source>
        <dbReference type="EMBL" id="MBE6086340.1"/>
    </source>
</evidence>